<dbReference type="AlphaFoldDB" id="A0A0F9X2V7"/>
<dbReference type="EMBL" id="LAZR01000155">
    <property type="protein sequence ID" value="KKN85788.1"/>
    <property type="molecule type" value="Genomic_DNA"/>
</dbReference>
<gene>
    <name evidence="1" type="ORF">LCGC14_0275950</name>
</gene>
<accession>A0A0F9X2V7</accession>
<evidence type="ECO:0000313" key="1">
    <source>
        <dbReference type="EMBL" id="KKN85788.1"/>
    </source>
</evidence>
<sequence>MEFLLGRDYPHLCDTCRAAIDTAALLLGEEGPDTDNIEAPIDFVYDHSLYCGGRQTACYHPTRDYIQWYFIRVGDDDVEGHGDIAKAIERAEYYRDRSHIGNLDLRLIDDVTGEVLYSLFTYGKHQLREERHGSIKDLRERLGVPDPSESTELVELCKSLGLSKEKS</sequence>
<organism evidence="1">
    <name type="scientific">marine sediment metagenome</name>
    <dbReference type="NCBI Taxonomy" id="412755"/>
    <lineage>
        <taxon>unclassified sequences</taxon>
        <taxon>metagenomes</taxon>
        <taxon>ecological metagenomes</taxon>
    </lineage>
</organism>
<protein>
    <submittedName>
        <fullName evidence="1">Uncharacterized protein</fullName>
    </submittedName>
</protein>
<comment type="caution">
    <text evidence="1">The sequence shown here is derived from an EMBL/GenBank/DDBJ whole genome shotgun (WGS) entry which is preliminary data.</text>
</comment>
<reference evidence="1" key="1">
    <citation type="journal article" date="2015" name="Nature">
        <title>Complex archaea that bridge the gap between prokaryotes and eukaryotes.</title>
        <authorList>
            <person name="Spang A."/>
            <person name="Saw J.H."/>
            <person name="Jorgensen S.L."/>
            <person name="Zaremba-Niedzwiedzka K."/>
            <person name="Martijn J."/>
            <person name="Lind A.E."/>
            <person name="van Eijk R."/>
            <person name="Schleper C."/>
            <person name="Guy L."/>
            <person name="Ettema T.J."/>
        </authorList>
    </citation>
    <scope>NUCLEOTIDE SEQUENCE</scope>
</reference>
<proteinExistence type="predicted"/>
<name>A0A0F9X2V7_9ZZZZ</name>